<feature type="chain" id="PRO_5045461124" evidence="1">
    <location>
        <begin position="29"/>
        <end position="291"/>
    </location>
</feature>
<keyword evidence="1" id="KW-0732">Signal</keyword>
<dbReference type="InterPro" id="IPR001638">
    <property type="entry name" value="Solute-binding_3/MltF_N"/>
</dbReference>
<name>A0ABX1PY78_9RHOO</name>
<reference evidence="3 4" key="1">
    <citation type="submission" date="2019-12" db="EMBL/GenBank/DDBJ databases">
        <title>Comparative genomics gives insights into the taxonomy of the Azoarcus-Aromatoleum group and reveals separate origins of nif in the plant-associated Azoarcus and non-plant-associated Aromatoleum sub-groups.</title>
        <authorList>
            <person name="Lafos M."/>
            <person name="Maluk M."/>
            <person name="Batista M."/>
            <person name="Junghare M."/>
            <person name="Carmona M."/>
            <person name="Faoro H."/>
            <person name="Cruz L.M."/>
            <person name="Battistoni F."/>
            <person name="De Souza E."/>
            <person name="Pedrosa F."/>
            <person name="Chen W.-M."/>
            <person name="Poole P.S."/>
            <person name="Dixon R.A."/>
            <person name="James E.K."/>
        </authorList>
    </citation>
    <scope>NUCLEOTIDE SEQUENCE [LARGE SCALE GENOMIC DNA]</scope>
    <source>
        <strain evidence="3 4">Td21</strain>
    </source>
</reference>
<feature type="signal peptide" evidence="1">
    <location>
        <begin position="1"/>
        <end position="28"/>
    </location>
</feature>
<gene>
    <name evidence="3" type="ORF">GPA22_10165</name>
</gene>
<keyword evidence="4" id="KW-1185">Reference proteome</keyword>
<dbReference type="Proteomes" id="UP000623795">
    <property type="component" value="Unassembled WGS sequence"/>
</dbReference>
<dbReference type="SUPFAM" id="SSF53850">
    <property type="entry name" value="Periplasmic binding protein-like II"/>
    <property type="match status" value="1"/>
</dbReference>
<dbReference type="Gene3D" id="3.40.190.10">
    <property type="entry name" value="Periplasmic binding protein-like II"/>
    <property type="match status" value="2"/>
</dbReference>
<dbReference type="EMBL" id="WTVN01000013">
    <property type="protein sequence ID" value="NMG44093.1"/>
    <property type="molecule type" value="Genomic_DNA"/>
</dbReference>
<feature type="domain" description="Solute-binding protein family 3/N-terminal" evidence="2">
    <location>
        <begin position="36"/>
        <end position="279"/>
    </location>
</feature>
<comment type="caution">
    <text evidence="3">The sequence shown here is derived from an EMBL/GenBank/DDBJ whole genome shotgun (WGS) entry which is preliminary data.</text>
</comment>
<sequence length="291" mass="31817">MNRPLSWLRGSLVVLAFALGGTAMQASAEDAPPRKAFRVCKDPHNPPFTDARGEGFEDRIAALFAAKLGLPVENYTFPQRLGFVRNTLRYKLPGKDYPCDIVMGVPADFGQLLPTKPYYRSTYVLVLASGRGLDGVRTEDEFLALPADRLASLKIGVFDRSPGSAWLAHHDLVERGVPYKIMNPNPDEVAGDLIARDLASGAIDVAVIWGPIGSYTQRKASDAVLRVVPLSSERGVKFDYEMAMGVRFGEKAWKQQIEALIDENQAEIAKILEEYGVPLVPGPGQHATASH</sequence>
<accession>A0ABX1PY78</accession>
<organism evidence="3 4">
    <name type="scientific">Aromatoleum toluvorans</name>
    <dbReference type="NCBI Taxonomy" id="92002"/>
    <lineage>
        <taxon>Bacteria</taxon>
        <taxon>Pseudomonadati</taxon>
        <taxon>Pseudomonadota</taxon>
        <taxon>Betaproteobacteria</taxon>
        <taxon>Rhodocyclales</taxon>
        <taxon>Rhodocyclaceae</taxon>
        <taxon>Aromatoleum</taxon>
    </lineage>
</organism>
<evidence type="ECO:0000313" key="4">
    <source>
        <dbReference type="Proteomes" id="UP000623795"/>
    </source>
</evidence>
<protein>
    <submittedName>
        <fullName evidence="3">Quinoprotein dehydrogenase-associated putative ABC transporter substrate-binding protein</fullName>
    </submittedName>
</protein>
<dbReference type="NCBIfam" id="TIGR03871">
    <property type="entry name" value="ABC_peri_MoxJ_2"/>
    <property type="match status" value="1"/>
</dbReference>
<dbReference type="SMART" id="SM00062">
    <property type="entry name" value="PBPb"/>
    <property type="match status" value="1"/>
</dbReference>
<evidence type="ECO:0000256" key="1">
    <source>
        <dbReference type="SAM" id="SignalP"/>
    </source>
</evidence>
<dbReference type="InterPro" id="IPR022448">
    <property type="entry name" value="Quinoprotein_dehydrogenase"/>
</dbReference>
<proteinExistence type="predicted"/>
<evidence type="ECO:0000313" key="3">
    <source>
        <dbReference type="EMBL" id="NMG44093.1"/>
    </source>
</evidence>
<evidence type="ECO:0000259" key="2">
    <source>
        <dbReference type="SMART" id="SM00062"/>
    </source>
</evidence>